<evidence type="ECO:0000313" key="3">
    <source>
        <dbReference type="Proteomes" id="UP000007397"/>
    </source>
</evidence>
<feature type="domain" description="Polymerase nucleotidyl transferase" evidence="1">
    <location>
        <begin position="3"/>
        <end position="51"/>
    </location>
</feature>
<dbReference type="PATRIC" id="fig|866895.3.peg.3370"/>
<dbReference type="eggNOG" id="COG1708">
    <property type="taxonomic scope" value="Bacteria"/>
</dbReference>
<reference evidence="2 3" key="1">
    <citation type="journal article" date="2013" name="Environ. Microbiol.">
        <title>Chloride and organic osmolytes: a hybrid strategy to cope with elevated salinities by the moderately halophilic, chloride-dependent bacterium Halobacillus halophilus.</title>
        <authorList>
            <person name="Saum S.H."/>
            <person name="Pfeiffer F."/>
            <person name="Palm P."/>
            <person name="Rampp M."/>
            <person name="Schuster S.C."/>
            <person name="Muller V."/>
            <person name="Oesterhelt D."/>
        </authorList>
    </citation>
    <scope>NUCLEOTIDE SEQUENCE [LARGE SCALE GENOMIC DNA]</scope>
    <source>
        <strain evidence="3">ATCC 35676 / DSM 2266 / JCM 20832 / KCTC 3685 / LMG 17431 / NBRC 102448 / NCIMB 2269</strain>
    </source>
</reference>
<gene>
    <name evidence="2" type="ordered locus">HBHAL_4332</name>
</gene>
<dbReference type="GO" id="GO:0016779">
    <property type="term" value="F:nucleotidyltransferase activity"/>
    <property type="evidence" value="ECO:0007669"/>
    <property type="project" value="InterPro"/>
</dbReference>
<dbReference type="HOGENOM" id="CLU_1088423_0_0_9"/>
<dbReference type="CDD" id="cd05403">
    <property type="entry name" value="NT_KNTase_like"/>
    <property type="match status" value="1"/>
</dbReference>
<protein>
    <submittedName>
        <fullName evidence="2">DNA polymerase beta domain protein region</fullName>
    </submittedName>
</protein>
<dbReference type="Proteomes" id="UP000007397">
    <property type="component" value="Chromosome"/>
</dbReference>
<evidence type="ECO:0000259" key="1">
    <source>
        <dbReference type="Pfam" id="PF01909"/>
    </source>
</evidence>
<dbReference type="Gene3D" id="3.30.460.10">
    <property type="entry name" value="Beta Polymerase, domain 2"/>
    <property type="match status" value="1"/>
</dbReference>
<keyword evidence="3" id="KW-1185">Reference proteome</keyword>
<dbReference type="STRING" id="866895.HBHAL_4332"/>
<proteinExistence type="predicted"/>
<dbReference type="SUPFAM" id="SSF81301">
    <property type="entry name" value="Nucleotidyltransferase"/>
    <property type="match status" value="1"/>
</dbReference>
<dbReference type="InterPro" id="IPR043519">
    <property type="entry name" value="NT_sf"/>
</dbReference>
<name>I0JRA3_HALH3</name>
<dbReference type="KEGG" id="hhd:HBHAL_4332"/>
<evidence type="ECO:0000313" key="2">
    <source>
        <dbReference type="EMBL" id="CCG46673.1"/>
    </source>
</evidence>
<organism evidence="2 3">
    <name type="scientific">Halobacillus halophilus (strain ATCC 35676 / DSM 2266 / JCM 20832 / KCTC 3685 / LMG 17431 / NBRC 102448 / NCIMB 2269)</name>
    <name type="common">Sporosarcina halophila</name>
    <dbReference type="NCBI Taxonomy" id="866895"/>
    <lineage>
        <taxon>Bacteria</taxon>
        <taxon>Bacillati</taxon>
        <taxon>Bacillota</taxon>
        <taxon>Bacilli</taxon>
        <taxon>Bacillales</taxon>
        <taxon>Bacillaceae</taxon>
        <taxon>Halobacillus</taxon>
    </lineage>
</organism>
<sequence length="254" mass="30195">MILVNRLKEDPGVQSIFLKGSMGRNEHDQHSDIDLYCLVKEEDEKAFLSRRLNHLRAYKDPMFYDDIFIIAPQIIGIYEDWLHVDLFTVTEKTFQNKDYFTVLYDPDHLMDKYQTEHKLTLSEAEFKDHVIDVAWFLFQYKKAKERGNAVWAQEMLRYVMSNLSNVMLYRYAKDRSRLGLKAIDAHLPREKRRTMLEVYECVTPSSHEKAVKRITSLLKVEMIWIQEFFEENDQTLVLLKLMIKTLSTEAELTP</sequence>
<dbReference type="InterPro" id="IPR002934">
    <property type="entry name" value="Polymerase_NTP_transf_dom"/>
</dbReference>
<accession>I0JRA3</accession>
<dbReference type="Pfam" id="PF01909">
    <property type="entry name" value="NTP_transf_2"/>
    <property type="match status" value="1"/>
</dbReference>
<dbReference type="EMBL" id="HE717023">
    <property type="protein sequence ID" value="CCG46673.1"/>
    <property type="molecule type" value="Genomic_DNA"/>
</dbReference>
<dbReference type="AlphaFoldDB" id="I0JRA3"/>